<sequence length="323" mass="36376">MTGKLKLPADPLSADARAELMGLFRSLSLRHDELGMEIVLNALLRNLTHHKMFDHAEAVIANCVVKQPFRSTNQAARFFYYDGLVKAMRLDYSGAHASLLQALRKAPERATGFRIAATKLDVVVQLLIGEIPPRSEFLQASMKDALQPYLVLTTCVRFGNLGRFQSTASKHQSQFEHDHTLSLIMRVRQNVIKMGLRRICQAYTRISLADVCVKLALDNPEDAEYIVAKAIHDGVVEARIDHEKGHIVTSETVDVYSTTEPLHAFQRRIAFCNAAHDEARRAMRYTSEMDDDEARLKELERKREALDRAAEDEDAGIDFADGL</sequence>
<comment type="similarity">
    <text evidence="1">Belongs to the proteasome subunit S3 family.</text>
</comment>
<gene>
    <name evidence="5" type="ORF">NDES1114_LOCUS33826</name>
</gene>
<dbReference type="InterPro" id="IPR013586">
    <property type="entry name" value="PSMD3_C"/>
</dbReference>
<name>A0A7S1QZW8_NEODS</name>
<dbReference type="Pfam" id="PF08375">
    <property type="entry name" value="Rpn3_C"/>
    <property type="match status" value="1"/>
</dbReference>
<evidence type="ECO:0000313" key="5">
    <source>
        <dbReference type="EMBL" id="CAD9152888.1"/>
    </source>
</evidence>
<dbReference type="InterPro" id="IPR036390">
    <property type="entry name" value="WH_DNA-bd_sf"/>
</dbReference>
<reference evidence="5" key="1">
    <citation type="submission" date="2021-01" db="EMBL/GenBank/DDBJ databases">
        <authorList>
            <person name="Corre E."/>
            <person name="Pelletier E."/>
            <person name="Niang G."/>
            <person name="Scheremetjew M."/>
            <person name="Finn R."/>
            <person name="Kale V."/>
            <person name="Holt S."/>
            <person name="Cochrane G."/>
            <person name="Meng A."/>
            <person name="Brown T."/>
            <person name="Cohen L."/>
        </authorList>
    </citation>
    <scope>NUCLEOTIDE SEQUENCE</scope>
    <source>
        <strain evidence="5">CCAP 1951/1</strain>
    </source>
</reference>
<dbReference type="Gene3D" id="1.25.40.570">
    <property type="match status" value="1"/>
</dbReference>
<dbReference type="GO" id="GO:0006511">
    <property type="term" value="P:ubiquitin-dependent protein catabolic process"/>
    <property type="evidence" value="ECO:0007669"/>
    <property type="project" value="TreeGrafter"/>
</dbReference>
<dbReference type="SMART" id="SM00753">
    <property type="entry name" value="PAM"/>
    <property type="match status" value="1"/>
</dbReference>
<dbReference type="EMBL" id="HBGF01050503">
    <property type="protein sequence ID" value="CAD9152888.1"/>
    <property type="molecule type" value="Transcribed_RNA"/>
</dbReference>
<proteinExistence type="inferred from homology"/>
<feature type="coiled-coil region" evidence="3">
    <location>
        <begin position="282"/>
        <end position="316"/>
    </location>
</feature>
<evidence type="ECO:0000256" key="1">
    <source>
        <dbReference type="ARBA" id="ARBA00007912"/>
    </source>
</evidence>
<dbReference type="GO" id="GO:0008541">
    <property type="term" value="C:proteasome regulatory particle, lid subcomplex"/>
    <property type="evidence" value="ECO:0007669"/>
    <property type="project" value="TreeGrafter"/>
</dbReference>
<keyword evidence="3" id="KW-0175">Coiled coil</keyword>
<dbReference type="InterPro" id="IPR057985">
    <property type="entry name" value="TPR_PSMD3_N"/>
</dbReference>
<dbReference type="SMART" id="SM00088">
    <property type="entry name" value="PINT"/>
    <property type="match status" value="1"/>
</dbReference>
<dbReference type="Pfam" id="PF01399">
    <property type="entry name" value="PCI"/>
    <property type="match status" value="1"/>
</dbReference>
<dbReference type="PANTHER" id="PTHR10758">
    <property type="entry name" value="26S PROTEASOME NON-ATPASE REGULATORY SUBUNIT 3/COP9 SIGNALOSOME COMPLEX SUBUNIT 3"/>
    <property type="match status" value="1"/>
</dbReference>
<dbReference type="Pfam" id="PF25573">
    <property type="entry name" value="TPR_PSMD3_N"/>
    <property type="match status" value="1"/>
</dbReference>
<dbReference type="InterPro" id="IPR050756">
    <property type="entry name" value="CSN3"/>
</dbReference>
<dbReference type="GO" id="GO:0030234">
    <property type="term" value="F:enzyme regulator activity"/>
    <property type="evidence" value="ECO:0007669"/>
    <property type="project" value="InterPro"/>
</dbReference>
<dbReference type="InterPro" id="IPR000717">
    <property type="entry name" value="PCI_dom"/>
</dbReference>
<feature type="domain" description="PCI" evidence="4">
    <location>
        <begin position="76"/>
        <end position="254"/>
    </location>
</feature>
<protein>
    <recommendedName>
        <fullName evidence="4">PCI domain-containing protein</fullName>
    </recommendedName>
</protein>
<dbReference type="AlphaFoldDB" id="A0A7S1QZW8"/>
<dbReference type="PANTHER" id="PTHR10758:SF2">
    <property type="entry name" value="26S PROTEASOME NON-ATPASE REGULATORY SUBUNIT 3"/>
    <property type="match status" value="1"/>
</dbReference>
<evidence type="ECO:0000256" key="2">
    <source>
        <dbReference type="ARBA" id="ARBA00022942"/>
    </source>
</evidence>
<organism evidence="5">
    <name type="scientific">Neobodo designis</name>
    <name type="common">Flagellated protozoan</name>
    <name type="synonym">Bodo designis</name>
    <dbReference type="NCBI Taxonomy" id="312471"/>
    <lineage>
        <taxon>Eukaryota</taxon>
        <taxon>Discoba</taxon>
        <taxon>Euglenozoa</taxon>
        <taxon>Kinetoplastea</taxon>
        <taxon>Metakinetoplastina</taxon>
        <taxon>Neobodonida</taxon>
        <taxon>Neobodo</taxon>
    </lineage>
</organism>
<dbReference type="PROSITE" id="PS50250">
    <property type="entry name" value="PCI"/>
    <property type="match status" value="1"/>
</dbReference>
<evidence type="ECO:0000256" key="3">
    <source>
        <dbReference type="SAM" id="Coils"/>
    </source>
</evidence>
<evidence type="ECO:0000259" key="4">
    <source>
        <dbReference type="PROSITE" id="PS50250"/>
    </source>
</evidence>
<dbReference type="SUPFAM" id="SSF46785">
    <property type="entry name" value="Winged helix' DNA-binding domain"/>
    <property type="match status" value="1"/>
</dbReference>
<dbReference type="GO" id="GO:0042176">
    <property type="term" value="P:regulation of protein catabolic process"/>
    <property type="evidence" value="ECO:0007669"/>
    <property type="project" value="InterPro"/>
</dbReference>
<keyword evidence="2" id="KW-0647">Proteasome</keyword>
<accession>A0A7S1QZW8</accession>